<gene>
    <name evidence="1" type="ORF">MLD38_024832</name>
</gene>
<protein>
    <submittedName>
        <fullName evidence="1">Uncharacterized protein</fullName>
    </submittedName>
</protein>
<reference evidence="2" key="1">
    <citation type="journal article" date="2023" name="Front. Plant Sci.">
        <title>Chromosomal-level genome assembly of Melastoma candidum provides insights into trichome evolution.</title>
        <authorList>
            <person name="Zhong Y."/>
            <person name="Wu W."/>
            <person name="Sun C."/>
            <person name="Zou P."/>
            <person name="Liu Y."/>
            <person name="Dai S."/>
            <person name="Zhou R."/>
        </authorList>
    </citation>
    <scope>NUCLEOTIDE SEQUENCE [LARGE SCALE GENOMIC DNA]</scope>
</reference>
<evidence type="ECO:0000313" key="1">
    <source>
        <dbReference type="EMBL" id="KAI4339950.1"/>
    </source>
</evidence>
<evidence type="ECO:0000313" key="2">
    <source>
        <dbReference type="Proteomes" id="UP001057402"/>
    </source>
</evidence>
<dbReference type="Proteomes" id="UP001057402">
    <property type="component" value="Chromosome 7"/>
</dbReference>
<name>A0ACB9P0B6_9MYRT</name>
<accession>A0ACB9P0B6</accession>
<organism evidence="1 2">
    <name type="scientific">Melastoma candidum</name>
    <dbReference type="NCBI Taxonomy" id="119954"/>
    <lineage>
        <taxon>Eukaryota</taxon>
        <taxon>Viridiplantae</taxon>
        <taxon>Streptophyta</taxon>
        <taxon>Embryophyta</taxon>
        <taxon>Tracheophyta</taxon>
        <taxon>Spermatophyta</taxon>
        <taxon>Magnoliopsida</taxon>
        <taxon>eudicotyledons</taxon>
        <taxon>Gunneridae</taxon>
        <taxon>Pentapetalae</taxon>
        <taxon>rosids</taxon>
        <taxon>malvids</taxon>
        <taxon>Myrtales</taxon>
        <taxon>Melastomataceae</taxon>
        <taxon>Melastomatoideae</taxon>
        <taxon>Melastomateae</taxon>
        <taxon>Melastoma</taxon>
    </lineage>
</organism>
<proteinExistence type="predicted"/>
<keyword evidence="2" id="KW-1185">Reference proteome</keyword>
<dbReference type="EMBL" id="CM042886">
    <property type="protein sequence ID" value="KAI4339950.1"/>
    <property type="molecule type" value="Genomic_DNA"/>
</dbReference>
<comment type="caution">
    <text evidence="1">The sequence shown here is derived from an EMBL/GenBank/DDBJ whole genome shotgun (WGS) entry which is preliminary data.</text>
</comment>
<sequence length="132" mass="14588">MGARRIQLLAFLGYFCIFTCVVVISPVAAATASLHRDGPKLVPLSMEEVMLLAPWCYKITCDHQADLRWCKKCVSVTVTATNFCPPNFALPNDDGGWCNPPLHHLDMAQPAWEKIDIYSGLNRPCIVLKGAV</sequence>